<reference evidence="1" key="1">
    <citation type="submission" date="2021-03" db="EMBL/GenBank/DDBJ databases">
        <title>Draft genome sequence of rust myrtle Austropuccinia psidii MF-1, a brazilian biotype.</title>
        <authorList>
            <person name="Quecine M.C."/>
            <person name="Pachon D.M.R."/>
            <person name="Bonatelli M.L."/>
            <person name="Correr F.H."/>
            <person name="Franceschini L.M."/>
            <person name="Leite T.F."/>
            <person name="Margarido G.R.A."/>
            <person name="Almeida C.A."/>
            <person name="Ferrarezi J.A."/>
            <person name="Labate C.A."/>
        </authorList>
    </citation>
    <scope>NUCLEOTIDE SEQUENCE</scope>
    <source>
        <strain evidence="1">MF-1</strain>
    </source>
</reference>
<gene>
    <name evidence="1" type="ORF">O181_003632</name>
</gene>
<evidence type="ECO:0000313" key="2">
    <source>
        <dbReference type="Proteomes" id="UP000765509"/>
    </source>
</evidence>
<evidence type="ECO:0000313" key="1">
    <source>
        <dbReference type="EMBL" id="MBW0463917.1"/>
    </source>
</evidence>
<protein>
    <submittedName>
        <fullName evidence="1">Uncharacterized protein</fullName>
    </submittedName>
</protein>
<proteinExistence type="predicted"/>
<keyword evidence="2" id="KW-1185">Reference proteome</keyword>
<organism evidence="1 2">
    <name type="scientific">Austropuccinia psidii MF-1</name>
    <dbReference type="NCBI Taxonomy" id="1389203"/>
    <lineage>
        <taxon>Eukaryota</taxon>
        <taxon>Fungi</taxon>
        <taxon>Dikarya</taxon>
        <taxon>Basidiomycota</taxon>
        <taxon>Pucciniomycotina</taxon>
        <taxon>Pucciniomycetes</taxon>
        <taxon>Pucciniales</taxon>
        <taxon>Sphaerophragmiaceae</taxon>
        <taxon>Austropuccinia</taxon>
    </lineage>
</organism>
<sequence length="115" mass="13219">MTLLKKNLYLFVFLVPADNPEEDNKTNFERLVEETRPSSPTPIVNKKKETNKLFFPGLTIQDSEEEDPSTPFNQMLVDSESEFIPQKGKEMETSQVKKNLPKEVPYLKGKSQICP</sequence>
<dbReference type="AlphaFoldDB" id="A0A9Q3GF27"/>
<dbReference type="EMBL" id="AVOT02000656">
    <property type="protein sequence ID" value="MBW0463917.1"/>
    <property type="molecule type" value="Genomic_DNA"/>
</dbReference>
<accession>A0A9Q3GF27</accession>
<dbReference type="Proteomes" id="UP000765509">
    <property type="component" value="Unassembled WGS sequence"/>
</dbReference>
<comment type="caution">
    <text evidence="1">The sequence shown here is derived from an EMBL/GenBank/DDBJ whole genome shotgun (WGS) entry which is preliminary data.</text>
</comment>
<name>A0A9Q3GF27_9BASI</name>